<dbReference type="PANTHER" id="PTHR43119">
    <property type="entry name" value="ABC TRANSPORT PROTEIN ATP-BINDING COMPONENT-RELATED"/>
    <property type="match status" value="1"/>
</dbReference>
<dbReference type="Proteomes" id="UP000078070">
    <property type="component" value="Chromosome"/>
</dbReference>
<protein>
    <recommendedName>
        <fullName evidence="3">ABC transporter domain-containing protein</fullName>
    </recommendedName>
</protein>
<dbReference type="Pfam" id="PF00005">
    <property type="entry name" value="ABC_tran"/>
    <property type="match status" value="1"/>
</dbReference>
<evidence type="ECO:0000256" key="1">
    <source>
        <dbReference type="ARBA" id="ARBA00022741"/>
    </source>
</evidence>
<evidence type="ECO:0000313" key="4">
    <source>
        <dbReference type="EMBL" id="ANG64299.1"/>
    </source>
</evidence>
<evidence type="ECO:0000313" key="5">
    <source>
        <dbReference type="Proteomes" id="UP000078070"/>
    </source>
</evidence>
<evidence type="ECO:0000259" key="3">
    <source>
        <dbReference type="PROSITE" id="PS50893"/>
    </source>
</evidence>
<evidence type="ECO:0000256" key="2">
    <source>
        <dbReference type="ARBA" id="ARBA00022840"/>
    </source>
</evidence>
<keyword evidence="1" id="KW-0547">Nucleotide-binding</keyword>
<organism evidence="4 5">
    <name type="scientific">Marinobacterium aestuarii</name>
    <dbReference type="NCBI Taxonomy" id="1821621"/>
    <lineage>
        <taxon>Bacteria</taxon>
        <taxon>Pseudomonadati</taxon>
        <taxon>Pseudomonadota</taxon>
        <taxon>Gammaproteobacteria</taxon>
        <taxon>Oceanospirillales</taxon>
        <taxon>Oceanospirillaceae</taxon>
        <taxon>Marinobacterium</taxon>
    </lineage>
</organism>
<keyword evidence="2" id="KW-0067">ATP-binding</keyword>
<dbReference type="InterPro" id="IPR027417">
    <property type="entry name" value="P-loop_NTPase"/>
</dbReference>
<dbReference type="AlphaFoldDB" id="A0A1A9F3F7"/>
<dbReference type="InterPro" id="IPR003593">
    <property type="entry name" value="AAA+_ATPase"/>
</dbReference>
<dbReference type="EMBL" id="CP015839">
    <property type="protein sequence ID" value="ANG64299.1"/>
    <property type="molecule type" value="Genomic_DNA"/>
</dbReference>
<dbReference type="SUPFAM" id="SSF52540">
    <property type="entry name" value="P-loop containing nucleoside triphosphate hydrolases"/>
    <property type="match status" value="1"/>
</dbReference>
<accession>A0A1A9F3F7</accession>
<name>A0A1A9F3F7_9GAMM</name>
<dbReference type="Gene3D" id="3.40.50.300">
    <property type="entry name" value="P-loop containing nucleotide triphosphate hydrolases"/>
    <property type="match status" value="1"/>
</dbReference>
<feature type="domain" description="ABC transporter" evidence="3">
    <location>
        <begin position="26"/>
        <end position="235"/>
    </location>
</feature>
<dbReference type="RefSeq" id="WP_067385788.1">
    <property type="nucleotide sequence ID" value="NZ_CP015839.1"/>
</dbReference>
<dbReference type="GO" id="GO:0005524">
    <property type="term" value="F:ATP binding"/>
    <property type="evidence" value="ECO:0007669"/>
    <property type="project" value="UniProtKB-KW"/>
</dbReference>
<dbReference type="InterPro" id="IPR003439">
    <property type="entry name" value="ABC_transporter-like_ATP-bd"/>
</dbReference>
<keyword evidence="5" id="KW-1185">Reference proteome</keyword>
<dbReference type="SMART" id="SM00382">
    <property type="entry name" value="AAA"/>
    <property type="match status" value="1"/>
</dbReference>
<reference evidence="5" key="1">
    <citation type="submission" date="2016-05" db="EMBL/GenBank/DDBJ databases">
        <authorList>
            <person name="Baek K."/>
            <person name="Yang S.-J."/>
        </authorList>
    </citation>
    <scope>NUCLEOTIDE SEQUENCE [LARGE SCALE GENOMIC DNA]</scope>
    <source>
        <strain evidence="5">ST58-10</strain>
    </source>
</reference>
<proteinExistence type="predicted"/>
<reference evidence="4 5" key="2">
    <citation type="journal article" date="2018" name="Int. J. Syst. Evol. Microbiol.">
        <title>Marinobacterium aestuarii sp. nov., a benzene-degrading marine bacterium isolated from estuary sediment.</title>
        <authorList>
            <person name="Bae S.S."/>
            <person name="Jung J."/>
            <person name="Chung D."/>
            <person name="Baek K."/>
        </authorList>
    </citation>
    <scope>NUCLEOTIDE SEQUENCE [LARGE SCALE GENOMIC DNA]</scope>
    <source>
        <strain evidence="4 5">ST58-10</strain>
    </source>
</reference>
<dbReference type="STRING" id="1821621.A8C75_18685"/>
<dbReference type="PANTHER" id="PTHR43119:SF1">
    <property type="entry name" value="ABC TRANSPORTER DOMAIN-CONTAINING PROTEIN"/>
    <property type="match status" value="1"/>
</dbReference>
<dbReference type="KEGG" id="mars:A8C75_18685"/>
<dbReference type="GO" id="GO:0016887">
    <property type="term" value="F:ATP hydrolysis activity"/>
    <property type="evidence" value="ECO:0007669"/>
    <property type="project" value="InterPro"/>
</dbReference>
<gene>
    <name evidence="4" type="ORF">A8C75_18685</name>
</gene>
<dbReference type="PROSITE" id="PS50893">
    <property type="entry name" value="ABC_TRANSPORTER_2"/>
    <property type="match status" value="1"/>
</dbReference>
<sequence>MKPVATSAATRTADTVPLTKSPAALLQGRNLGLQGQGRWIWRGLELAMAAGERVALTGPSGSGKTTLMRALAGLVPLTEGELVLEQRPLQHWSMPEYRSRIAYLAQRPELGDGDTVQAVLSAPFSYRCHRNQDYPHSLIEQALHQLGHDSGFLQRPVGTLSGGEQQITALLRLLALQPALLLLDEPTAALDPRAALAVEQLLDAWQRDTPGRAWLWSSHDSDQITRMCARRITLP</sequence>